<protein>
    <submittedName>
        <fullName evidence="1">Uncharacterized protein</fullName>
    </submittedName>
</protein>
<proteinExistence type="predicted"/>
<accession>A0A7W7MYH1</accession>
<dbReference type="RefSeq" id="WP_184883767.1">
    <property type="nucleotide sequence ID" value="NZ_BAAAHD010000025.1"/>
</dbReference>
<organism evidence="1 2">
    <name type="scientific">Actinomadura livida</name>
    <dbReference type="NCBI Taxonomy" id="79909"/>
    <lineage>
        <taxon>Bacteria</taxon>
        <taxon>Bacillati</taxon>
        <taxon>Actinomycetota</taxon>
        <taxon>Actinomycetes</taxon>
        <taxon>Streptosporangiales</taxon>
        <taxon>Thermomonosporaceae</taxon>
        <taxon>Actinomadura</taxon>
    </lineage>
</organism>
<name>A0A7W7MYH1_9ACTN</name>
<dbReference type="Proteomes" id="UP000549343">
    <property type="component" value="Unassembled WGS sequence"/>
</dbReference>
<reference evidence="1 2" key="1">
    <citation type="submission" date="2020-08" db="EMBL/GenBank/DDBJ databases">
        <title>Sequencing the genomes of 1000 actinobacteria strains.</title>
        <authorList>
            <person name="Klenk H.-P."/>
        </authorList>
    </citation>
    <scope>NUCLEOTIDE SEQUENCE [LARGE SCALE GENOMIC DNA]</scope>
    <source>
        <strain evidence="1 2">DSM 44772</strain>
    </source>
</reference>
<dbReference type="AlphaFoldDB" id="A0A7W7MYH1"/>
<dbReference type="EMBL" id="JACHMV010000001">
    <property type="protein sequence ID" value="MBB4774847.1"/>
    <property type="molecule type" value="Genomic_DNA"/>
</dbReference>
<evidence type="ECO:0000313" key="2">
    <source>
        <dbReference type="Proteomes" id="UP000549343"/>
    </source>
</evidence>
<gene>
    <name evidence="1" type="ORF">F4557_003265</name>
</gene>
<evidence type="ECO:0000313" key="1">
    <source>
        <dbReference type="EMBL" id="MBB4774847.1"/>
    </source>
</evidence>
<comment type="caution">
    <text evidence="1">The sequence shown here is derived from an EMBL/GenBank/DDBJ whole genome shotgun (WGS) entry which is preliminary data.</text>
</comment>
<sequence length="63" mass="6730">MRPPHLGSNKLCARAERDPKRTARIERSFTVVDLIPPSDVPGLTVGNITANSARASWGATTTA</sequence>